<dbReference type="GO" id="GO:0015079">
    <property type="term" value="F:potassium ion transmembrane transporter activity"/>
    <property type="evidence" value="ECO:0007669"/>
    <property type="project" value="InterPro"/>
</dbReference>
<keyword evidence="3" id="KW-1185">Reference proteome</keyword>
<name>A0A7J6WZ62_THATH</name>
<dbReference type="InterPro" id="IPR053952">
    <property type="entry name" value="K_trans_C"/>
</dbReference>
<accession>A0A7J6WZ62</accession>
<evidence type="ECO:0000259" key="1">
    <source>
        <dbReference type="Pfam" id="PF22776"/>
    </source>
</evidence>
<proteinExistence type="predicted"/>
<dbReference type="Proteomes" id="UP000554482">
    <property type="component" value="Unassembled WGS sequence"/>
</dbReference>
<dbReference type="AlphaFoldDB" id="A0A7J6WZ62"/>
<feature type="domain" description="K+ potassium transporter C-terminal" evidence="1">
    <location>
        <begin position="2"/>
        <end position="174"/>
    </location>
</feature>
<dbReference type="PANTHER" id="PTHR30540:SF88">
    <property type="entry name" value="POTASSIUM TRANSPORTER 13-RELATED"/>
    <property type="match status" value="1"/>
</dbReference>
<dbReference type="InterPro" id="IPR003855">
    <property type="entry name" value="K+_transporter"/>
</dbReference>
<organism evidence="2 3">
    <name type="scientific">Thalictrum thalictroides</name>
    <name type="common">Rue-anemone</name>
    <name type="synonym">Anemone thalictroides</name>
    <dbReference type="NCBI Taxonomy" id="46969"/>
    <lineage>
        <taxon>Eukaryota</taxon>
        <taxon>Viridiplantae</taxon>
        <taxon>Streptophyta</taxon>
        <taxon>Embryophyta</taxon>
        <taxon>Tracheophyta</taxon>
        <taxon>Spermatophyta</taxon>
        <taxon>Magnoliopsida</taxon>
        <taxon>Ranunculales</taxon>
        <taxon>Ranunculaceae</taxon>
        <taxon>Thalictroideae</taxon>
        <taxon>Thalictrum</taxon>
    </lineage>
</organism>
<dbReference type="OrthoDB" id="504708at2759"/>
<comment type="caution">
    <text evidence="2">The sequence shown here is derived from an EMBL/GenBank/DDBJ whole genome shotgun (WGS) entry which is preliminary data.</text>
</comment>
<evidence type="ECO:0000313" key="2">
    <source>
        <dbReference type="EMBL" id="KAF5202137.1"/>
    </source>
</evidence>
<evidence type="ECO:0000313" key="3">
    <source>
        <dbReference type="Proteomes" id="UP000554482"/>
    </source>
</evidence>
<sequence>MIPKIPVRERFFVSRVGSPEFCLFKCIVRYGYKDARQDSYTFENQLIEKVVEFLQNEIQDSSKIMESEGQVALVRHQLGQVVNEATQEPGNVVKTSRFFDATVNDEVDELLEAKQSGVTYMMGHTFVVAHSSSSLVKKFVINTVYGFLRRNSRHPAVTLGIPQSSLIEIGMVYHV</sequence>
<reference evidence="2 3" key="1">
    <citation type="submission" date="2020-06" db="EMBL/GenBank/DDBJ databases">
        <title>Transcriptomic and genomic resources for Thalictrum thalictroides and T. hernandezii: Facilitating candidate gene discovery in an emerging model plant lineage.</title>
        <authorList>
            <person name="Arias T."/>
            <person name="Riano-Pachon D.M."/>
            <person name="Di Stilio V.S."/>
        </authorList>
    </citation>
    <scope>NUCLEOTIDE SEQUENCE [LARGE SCALE GENOMIC DNA]</scope>
    <source>
        <strain evidence="3">cv. WT478/WT964</strain>
        <tissue evidence="2">Leaves</tissue>
    </source>
</reference>
<dbReference type="GO" id="GO:0016020">
    <property type="term" value="C:membrane"/>
    <property type="evidence" value="ECO:0007669"/>
    <property type="project" value="InterPro"/>
</dbReference>
<gene>
    <name evidence="2" type="ORF">FRX31_008275</name>
</gene>
<dbReference type="EMBL" id="JABWDY010008546">
    <property type="protein sequence ID" value="KAF5202137.1"/>
    <property type="molecule type" value="Genomic_DNA"/>
</dbReference>
<dbReference type="Pfam" id="PF22776">
    <property type="entry name" value="K_trans_C"/>
    <property type="match status" value="1"/>
</dbReference>
<protein>
    <submittedName>
        <fullName evidence="2">Potassium transporter</fullName>
    </submittedName>
</protein>
<dbReference type="PANTHER" id="PTHR30540">
    <property type="entry name" value="OSMOTIC STRESS POTASSIUM TRANSPORTER"/>
    <property type="match status" value="1"/>
</dbReference>